<keyword evidence="1" id="KW-0812">Transmembrane</keyword>
<gene>
    <name evidence="2" type="ORF">FHS21_002122</name>
</gene>
<dbReference type="RefSeq" id="WP_183661826.1">
    <property type="nucleotide sequence ID" value="NZ_JACHXN010000005.1"/>
</dbReference>
<keyword evidence="1" id="KW-0472">Membrane</keyword>
<comment type="caution">
    <text evidence="2">The sequence shown here is derived from an EMBL/GenBank/DDBJ whole genome shotgun (WGS) entry which is preliminary data.</text>
</comment>
<proteinExistence type="predicted"/>
<evidence type="ECO:0000256" key="1">
    <source>
        <dbReference type="SAM" id="Phobius"/>
    </source>
</evidence>
<reference evidence="2 3" key="1">
    <citation type="submission" date="2020-08" db="EMBL/GenBank/DDBJ databases">
        <title>Genomic Encyclopedia of Type Strains, Phase III (KMG-III): the genomes of soil and plant-associated and newly described type strains.</title>
        <authorList>
            <person name="Whitman W."/>
        </authorList>
    </citation>
    <scope>NUCLEOTIDE SEQUENCE [LARGE SCALE GENOMIC DNA]</scope>
    <source>
        <strain evidence="2 3">CECT 7015</strain>
    </source>
</reference>
<accession>A0A839U9Q7</accession>
<dbReference type="EMBL" id="JACHXN010000005">
    <property type="protein sequence ID" value="MBB3145710.1"/>
    <property type="molecule type" value="Genomic_DNA"/>
</dbReference>
<evidence type="ECO:0000313" key="3">
    <source>
        <dbReference type="Proteomes" id="UP000554520"/>
    </source>
</evidence>
<feature type="transmembrane region" description="Helical" evidence="1">
    <location>
        <begin position="61"/>
        <end position="79"/>
    </location>
</feature>
<organism evidence="2 3">
    <name type="scientific">Phyllobacterium trifolii</name>
    <dbReference type="NCBI Taxonomy" id="300193"/>
    <lineage>
        <taxon>Bacteria</taxon>
        <taxon>Pseudomonadati</taxon>
        <taxon>Pseudomonadota</taxon>
        <taxon>Alphaproteobacteria</taxon>
        <taxon>Hyphomicrobiales</taxon>
        <taxon>Phyllobacteriaceae</taxon>
        <taxon>Phyllobacterium</taxon>
    </lineage>
</organism>
<protein>
    <submittedName>
        <fullName evidence="2">Uncharacterized protein</fullName>
    </submittedName>
</protein>
<keyword evidence="1" id="KW-1133">Transmembrane helix</keyword>
<keyword evidence="3" id="KW-1185">Reference proteome</keyword>
<name>A0A839U9Q7_9HYPH</name>
<evidence type="ECO:0000313" key="2">
    <source>
        <dbReference type="EMBL" id="MBB3145710.1"/>
    </source>
</evidence>
<dbReference type="Proteomes" id="UP000554520">
    <property type="component" value="Unassembled WGS sequence"/>
</dbReference>
<sequence>MPEHDGKHQPDAESRRIIERIDRESASGGISIVERTKGHFSAGDTDPTDPIEVWGTRIGRFLGLLVLIAMIIWVISSIVGKG</sequence>
<dbReference type="AlphaFoldDB" id="A0A839U9Q7"/>